<dbReference type="EMBL" id="JBEWTB010000002">
    <property type="protein sequence ID" value="MET4755140.1"/>
    <property type="molecule type" value="Genomic_DNA"/>
</dbReference>
<dbReference type="InterPro" id="IPR006299">
    <property type="entry name" value="FlgC"/>
</dbReference>
<name>A0ABV2SBK5_9GAMM</name>
<keyword evidence="8" id="KW-0969">Cilium</keyword>
<reference evidence="8 9" key="1">
    <citation type="submission" date="2024-06" db="EMBL/GenBank/DDBJ databases">
        <title>Genomic Encyclopedia of Type Strains, Phase V (KMG-V): Genome sequencing to study the core and pangenomes of soil and plant-associated prokaryotes.</title>
        <authorList>
            <person name="Whitman W."/>
        </authorList>
    </citation>
    <scope>NUCLEOTIDE SEQUENCE [LARGE SCALE GENOMIC DNA]</scope>
    <source>
        <strain evidence="8 9">NE40</strain>
    </source>
</reference>
<comment type="subcellular location">
    <subcellularLocation>
        <location evidence="1 6">Bacterial flagellum basal body</location>
    </subcellularLocation>
</comment>
<comment type="subunit">
    <text evidence="5 6">The basal body constitutes a major portion of the flagellar organelle and consists of four rings (L,P,S, and M) mounted on a central rod. The rod consists of about 26 subunits of FlgG in the distal portion, and FlgB, FlgC and FlgF are thought to build up the proximal portion of the rod with about 6 subunits each.</text>
</comment>
<comment type="caution">
    <text evidence="8">The sequence shown here is derived from an EMBL/GenBank/DDBJ whole genome shotgun (WGS) entry which is preliminary data.</text>
</comment>
<protein>
    <recommendedName>
        <fullName evidence="3 6">Flagellar basal-body rod protein FlgC</fullName>
    </recommendedName>
</protein>
<proteinExistence type="inferred from homology"/>
<comment type="similarity">
    <text evidence="2">Belongs to the flagella basal body rod proteins family.</text>
</comment>
<evidence type="ECO:0000256" key="2">
    <source>
        <dbReference type="ARBA" id="ARBA00009677"/>
    </source>
</evidence>
<evidence type="ECO:0000313" key="9">
    <source>
        <dbReference type="Proteomes" id="UP001549366"/>
    </source>
</evidence>
<evidence type="ECO:0000256" key="3">
    <source>
        <dbReference type="ARBA" id="ARBA00017941"/>
    </source>
</evidence>
<dbReference type="Proteomes" id="UP001549366">
    <property type="component" value="Unassembled WGS sequence"/>
</dbReference>
<dbReference type="RefSeq" id="WP_354009594.1">
    <property type="nucleotide sequence ID" value="NZ_JBEWTA010000001.1"/>
</dbReference>
<evidence type="ECO:0000256" key="5">
    <source>
        <dbReference type="ARBA" id="ARBA00025933"/>
    </source>
</evidence>
<sequence length="136" mass="15093">MSLNTIYDIAGSSLNAQTLRLNTIASNMANAETAAASPDQVYRARRPVFSEVMQSAQMELGSQVEVSQVMQSQADPLMRYEPNNPLANEEGHVFYPNVNVVAEMADMMSATRNYQTSVEVMSNARRMQERLLTLGQ</sequence>
<keyword evidence="8" id="KW-0282">Flagellum</keyword>
<dbReference type="InterPro" id="IPR010930">
    <property type="entry name" value="Flg_bb/hook_C_dom"/>
</dbReference>
<organism evidence="8 9">
    <name type="scientific">Endozoicomonas lisbonensis</name>
    <dbReference type="NCBI Taxonomy" id="3120522"/>
    <lineage>
        <taxon>Bacteria</taxon>
        <taxon>Pseudomonadati</taxon>
        <taxon>Pseudomonadota</taxon>
        <taxon>Gammaproteobacteria</taxon>
        <taxon>Oceanospirillales</taxon>
        <taxon>Endozoicomonadaceae</taxon>
        <taxon>Endozoicomonas</taxon>
    </lineage>
</organism>
<accession>A0ABV2SBK5</accession>
<dbReference type="Pfam" id="PF06429">
    <property type="entry name" value="Flg_bbr_C"/>
    <property type="match status" value="1"/>
</dbReference>
<feature type="domain" description="Flagellar basal-body/hook protein C-terminal" evidence="7">
    <location>
        <begin position="91"/>
        <end position="134"/>
    </location>
</feature>
<evidence type="ECO:0000259" key="7">
    <source>
        <dbReference type="Pfam" id="PF06429"/>
    </source>
</evidence>
<gene>
    <name evidence="8" type="ORF">V5J35_000332</name>
</gene>
<dbReference type="PANTHER" id="PTHR30435:SF29">
    <property type="entry name" value="FLAGELLAR BASAL-BODY ROD PROTEIN FLGC"/>
    <property type="match status" value="1"/>
</dbReference>
<dbReference type="NCBIfam" id="TIGR01395">
    <property type="entry name" value="FlgC"/>
    <property type="match status" value="1"/>
</dbReference>
<dbReference type="PANTHER" id="PTHR30435">
    <property type="entry name" value="FLAGELLAR PROTEIN"/>
    <property type="match status" value="1"/>
</dbReference>
<evidence type="ECO:0000313" key="8">
    <source>
        <dbReference type="EMBL" id="MET4755140.1"/>
    </source>
</evidence>
<evidence type="ECO:0000256" key="6">
    <source>
        <dbReference type="RuleBase" id="RU362062"/>
    </source>
</evidence>
<evidence type="ECO:0000256" key="4">
    <source>
        <dbReference type="ARBA" id="ARBA00023143"/>
    </source>
</evidence>
<evidence type="ECO:0000256" key="1">
    <source>
        <dbReference type="ARBA" id="ARBA00004117"/>
    </source>
</evidence>
<keyword evidence="9" id="KW-1185">Reference proteome</keyword>
<keyword evidence="4 6" id="KW-0975">Bacterial flagellum</keyword>
<keyword evidence="8" id="KW-0966">Cell projection</keyword>